<dbReference type="CDD" id="cd03177">
    <property type="entry name" value="GST_C_Delta_Epsilon"/>
    <property type="match status" value="1"/>
</dbReference>
<name>A0AAN7PTY1_9COLE</name>
<dbReference type="SFLD" id="SFLDS00019">
    <property type="entry name" value="Glutathione_Transferase_(cytos"/>
    <property type="match status" value="1"/>
</dbReference>
<dbReference type="InterPro" id="IPR004046">
    <property type="entry name" value="GST_C"/>
</dbReference>
<evidence type="ECO:0000259" key="4">
    <source>
        <dbReference type="PROSITE" id="PS50405"/>
    </source>
</evidence>
<sequence length="234" mass="27115">MYKKFNVLYGPVLNMAPTLYMFAASPAVRAVLITAEAIDFKFNEIILDLLNGEQLTETYMKVNPLHTVPALDDDGNILYDSHVINTYILDKYGKDDFLYPKDIYKRSLVQQGLAFDLGNLYPAIKEVNMAYFRNEITCLTPSMIEMLLTVYEYLEQILSRHGWVSLDHVSLADISCYTTVTSLDYHITIKPEKYPNISNWIKRCSELPYFKNDSEHLQTFCDILEMLKTYNLIE</sequence>
<evidence type="ECO:0000259" key="3">
    <source>
        <dbReference type="PROSITE" id="PS50404"/>
    </source>
</evidence>
<dbReference type="GO" id="GO:0006749">
    <property type="term" value="P:glutathione metabolic process"/>
    <property type="evidence" value="ECO:0007669"/>
    <property type="project" value="TreeGrafter"/>
</dbReference>
<dbReference type="InterPro" id="IPR004045">
    <property type="entry name" value="Glutathione_S-Trfase_N"/>
</dbReference>
<feature type="domain" description="GST C-terminal" evidence="4">
    <location>
        <begin position="102"/>
        <end position="230"/>
    </location>
</feature>
<accession>A0AAN7PTY1</accession>
<dbReference type="Proteomes" id="UP001353858">
    <property type="component" value="Unassembled WGS sequence"/>
</dbReference>
<dbReference type="PANTHER" id="PTHR43969:SF8">
    <property type="entry name" value="GLUTATHIONE S TRANSFERASE E13, ISOFORM A-RELATED"/>
    <property type="match status" value="1"/>
</dbReference>
<dbReference type="EMBL" id="JARPUR010000004">
    <property type="protein sequence ID" value="KAK4877114.1"/>
    <property type="molecule type" value="Genomic_DNA"/>
</dbReference>
<dbReference type="InterPro" id="IPR010987">
    <property type="entry name" value="Glutathione-S-Trfase_C-like"/>
</dbReference>
<feature type="domain" description="GST N-terminal" evidence="3">
    <location>
        <begin position="15"/>
        <end position="96"/>
    </location>
</feature>
<organism evidence="5 6">
    <name type="scientific">Aquatica leii</name>
    <dbReference type="NCBI Taxonomy" id="1421715"/>
    <lineage>
        <taxon>Eukaryota</taxon>
        <taxon>Metazoa</taxon>
        <taxon>Ecdysozoa</taxon>
        <taxon>Arthropoda</taxon>
        <taxon>Hexapoda</taxon>
        <taxon>Insecta</taxon>
        <taxon>Pterygota</taxon>
        <taxon>Neoptera</taxon>
        <taxon>Endopterygota</taxon>
        <taxon>Coleoptera</taxon>
        <taxon>Polyphaga</taxon>
        <taxon>Elateriformia</taxon>
        <taxon>Elateroidea</taxon>
        <taxon>Lampyridae</taxon>
        <taxon>Luciolinae</taxon>
        <taxon>Aquatica</taxon>
    </lineage>
</organism>
<dbReference type="PROSITE" id="PS50404">
    <property type="entry name" value="GST_NTER"/>
    <property type="match status" value="1"/>
</dbReference>
<dbReference type="InterPro" id="IPR040079">
    <property type="entry name" value="Glutathione_S-Trfase"/>
</dbReference>
<gene>
    <name evidence="5" type="ORF">RN001_009620</name>
</gene>
<evidence type="ECO:0000313" key="6">
    <source>
        <dbReference type="Proteomes" id="UP001353858"/>
    </source>
</evidence>
<keyword evidence="6" id="KW-1185">Reference proteome</keyword>
<evidence type="ECO:0000256" key="2">
    <source>
        <dbReference type="RuleBase" id="RU003494"/>
    </source>
</evidence>
<dbReference type="PANTHER" id="PTHR43969">
    <property type="entry name" value="GLUTATHIONE S TRANSFERASE D10, ISOFORM A-RELATED"/>
    <property type="match status" value="1"/>
</dbReference>
<comment type="similarity">
    <text evidence="2">Belongs to the GST superfamily.</text>
</comment>
<proteinExistence type="inferred from homology"/>
<protein>
    <submittedName>
        <fullName evidence="5">Uncharacterized protein</fullName>
    </submittedName>
</protein>
<dbReference type="SFLD" id="SFLDG00358">
    <property type="entry name" value="Main_(cytGST)"/>
    <property type="match status" value="1"/>
</dbReference>
<dbReference type="Gene3D" id="3.40.30.10">
    <property type="entry name" value="Glutaredoxin"/>
    <property type="match status" value="1"/>
</dbReference>
<dbReference type="InterPro" id="IPR036282">
    <property type="entry name" value="Glutathione-S-Trfase_C_sf"/>
</dbReference>
<dbReference type="AlphaFoldDB" id="A0AAN7PTY1"/>
<comment type="subunit">
    <text evidence="1">Homodimer.</text>
</comment>
<dbReference type="PROSITE" id="PS50405">
    <property type="entry name" value="GST_CTER"/>
    <property type="match status" value="1"/>
</dbReference>
<comment type="caution">
    <text evidence="5">The sequence shown here is derived from an EMBL/GenBank/DDBJ whole genome shotgun (WGS) entry which is preliminary data.</text>
</comment>
<dbReference type="SUPFAM" id="SSF47616">
    <property type="entry name" value="GST C-terminal domain-like"/>
    <property type="match status" value="1"/>
</dbReference>
<evidence type="ECO:0000256" key="1">
    <source>
        <dbReference type="ARBA" id="ARBA00011738"/>
    </source>
</evidence>
<dbReference type="Gene3D" id="1.20.1050.10">
    <property type="match status" value="1"/>
</dbReference>
<dbReference type="SUPFAM" id="SSF52833">
    <property type="entry name" value="Thioredoxin-like"/>
    <property type="match status" value="1"/>
</dbReference>
<dbReference type="Pfam" id="PF02798">
    <property type="entry name" value="GST_N"/>
    <property type="match status" value="1"/>
</dbReference>
<dbReference type="InterPro" id="IPR036249">
    <property type="entry name" value="Thioredoxin-like_sf"/>
</dbReference>
<dbReference type="GO" id="GO:0004364">
    <property type="term" value="F:glutathione transferase activity"/>
    <property type="evidence" value="ECO:0007669"/>
    <property type="project" value="TreeGrafter"/>
</dbReference>
<dbReference type="Pfam" id="PF00043">
    <property type="entry name" value="GST_C"/>
    <property type="match status" value="1"/>
</dbReference>
<dbReference type="FunFam" id="1.20.1050.10:FF:000007">
    <property type="entry name" value="Glutathione S-transferase 1-1"/>
    <property type="match status" value="1"/>
</dbReference>
<reference evidence="6" key="1">
    <citation type="submission" date="2023-01" db="EMBL/GenBank/DDBJ databases">
        <title>Key to firefly adult light organ development and bioluminescence: homeobox transcription factors regulate luciferase expression and transportation to peroxisome.</title>
        <authorList>
            <person name="Fu X."/>
        </authorList>
    </citation>
    <scope>NUCLEOTIDE SEQUENCE [LARGE SCALE GENOMIC DNA]</scope>
</reference>
<evidence type="ECO:0000313" key="5">
    <source>
        <dbReference type="EMBL" id="KAK4877114.1"/>
    </source>
</evidence>
<dbReference type="FunFam" id="3.40.30.10:FF:000034">
    <property type="entry name" value="glutathione S-transferase 1"/>
    <property type="match status" value="1"/>
</dbReference>